<dbReference type="InterPro" id="IPR014001">
    <property type="entry name" value="Helicase_ATP-bd"/>
</dbReference>
<evidence type="ECO:0000313" key="7">
    <source>
        <dbReference type="Proteomes" id="UP000076798"/>
    </source>
</evidence>
<dbReference type="SUPFAM" id="SSF46785">
    <property type="entry name" value="Winged helix' DNA-binding domain"/>
    <property type="match status" value="1"/>
</dbReference>
<dbReference type="GO" id="GO:0043138">
    <property type="term" value="F:3'-5' DNA helicase activity"/>
    <property type="evidence" value="ECO:0007669"/>
    <property type="project" value="TreeGrafter"/>
</dbReference>
<dbReference type="Pfam" id="PF00270">
    <property type="entry name" value="DEAD"/>
    <property type="match status" value="1"/>
</dbReference>
<reference evidence="6 7" key="1">
    <citation type="journal article" date="2016" name="Mol. Biol. Evol.">
        <title>Comparative Genomics of Early-Diverging Mushroom-Forming Fungi Provides Insights into the Origins of Lignocellulose Decay Capabilities.</title>
        <authorList>
            <person name="Nagy L.G."/>
            <person name="Riley R."/>
            <person name="Tritt A."/>
            <person name="Adam C."/>
            <person name="Daum C."/>
            <person name="Floudas D."/>
            <person name="Sun H."/>
            <person name="Yadav J.S."/>
            <person name="Pangilinan J."/>
            <person name="Larsson K.H."/>
            <person name="Matsuura K."/>
            <person name="Barry K."/>
            <person name="Labutti K."/>
            <person name="Kuo R."/>
            <person name="Ohm R.A."/>
            <person name="Bhattacharya S.S."/>
            <person name="Shirouzu T."/>
            <person name="Yoshinaga Y."/>
            <person name="Martin F.M."/>
            <person name="Grigoriev I.V."/>
            <person name="Hibbett D.S."/>
        </authorList>
    </citation>
    <scope>NUCLEOTIDE SEQUENCE [LARGE SCALE GENOMIC DNA]</scope>
    <source>
        <strain evidence="6 7">HHB10207 ss-3</strain>
    </source>
</reference>
<feature type="region of interest" description="Disordered" evidence="3">
    <location>
        <begin position="128"/>
        <end position="148"/>
    </location>
</feature>
<keyword evidence="2" id="KW-0067">ATP-binding</keyword>
<dbReference type="Proteomes" id="UP000076798">
    <property type="component" value="Unassembled WGS sequence"/>
</dbReference>
<dbReference type="Pfam" id="PF22982">
    <property type="entry name" value="WHD_HRQ1"/>
    <property type="match status" value="1"/>
</dbReference>
<dbReference type="Gene3D" id="3.40.50.300">
    <property type="entry name" value="P-loop containing nucleotide triphosphate hydrolases"/>
    <property type="match status" value="2"/>
</dbReference>
<dbReference type="InterPro" id="IPR001650">
    <property type="entry name" value="Helicase_C-like"/>
</dbReference>
<dbReference type="InterPro" id="IPR027417">
    <property type="entry name" value="P-loop_NTPase"/>
</dbReference>
<dbReference type="InterPro" id="IPR014939">
    <property type="entry name" value="CDT1_Gemini-bd-like"/>
</dbReference>
<evidence type="ECO:0000259" key="4">
    <source>
        <dbReference type="PROSITE" id="PS51192"/>
    </source>
</evidence>
<protein>
    <submittedName>
        <fullName evidence="6">p-loop containing nucleoside triphosphate hydrolase protein</fullName>
    </submittedName>
</protein>
<sequence>MSGNARGKRKKGETSKTGRDEDASGSQGPPVKKARSTSVAKGKGKEKATKTPWPGYFNELYKIFKALNTVLAFCSSRKQLATTFPVVRSSVEALLKQPLDLQKVAELKALLPDVIKFAYIPQNELRVHESSQKRSKSPDYGSALTPRRELQGFDDNEHVLVLDFIEVKPKAKKLERLPVETLIPSPALTPAGVKKLIEIRNQRFETAVEELLQAAAECGETPDFLVQGAAREHIPVNPSTIKALASTSQTGPTQHKVPSPEERRSISEIIEELQNLDWYKEQIISRRTTEAREPTLGHLDTSPSENIMKALKATRNIDSFYSHQAAAINSLAKGSHVIVSTSTASGKSVIYQLERDRHATAIFVYPTKALAQDQKVAFQQLASACVGLEDLQVHTYDGDTPQDQRAGIRDNASVIFTNFDMIHASILPHEDNWRRFLKNLKIFAVDELHYYTGLFGSHVAFIMRRFRRVCAAVGNRHARFVSCSATISNPRQHMKNIFGVDDIDVITNDGAPSGPKDFIIWNPPLVDLAEPSLGRESTMLQATALMRYLMKNGIRTIMFCKIRKVCELAMKTLRTELTSEGRLDILEKVMAYRGGYSQSDRRRIEREAFGGHLLGIVATNALELGVDIGTLDAVIMLGFPFNVASMRQQSGRAGRRSRDALAILVTDSTPTDQHYVQYPDDLFSARSDDLVVELEGRAVLESHLQCAAHEMPLSDEDAQYFGELFHPICESQLVRDKQGWYHPNPKFLPHPAKHVSIRGVEEERYTVIDVTNSQTGGAAGSKILEEIEFSRALFERDQSFDRLTKEEWQFIHQGLTYIVREVSHDDRIAKLVRSDVNWTTKPRDFTDIDAAQTYRIKCVQGSPYYTYYGRVEIQTIVFGFFKLRGSQILDTVFLETPPFHRETMGWWVDIPRNTLNVMRSKGINAAEAIHAAEHAIMNCFAMQQDIKTECKVAAKEYRRDPSERKRPARLIFYDAQGQGSVAAARAFDHGWSSLSSFFCNYKQLPGSALMQDALERTEACDCENGCLRCTKSTWCKEGNEVSSKVGALIVLRSLLDLPLRLDEIPDAPYLIDPLMETVVEATQVRALDDIEVEPTT</sequence>
<dbReference type="GO" id="GO:0016787">
    <property type="term" value="F:hydrolase activity"/>
    <property type="evidence" value="ECO:0007669"/>
    <property type="project" value="UniProtKB-KW"/>
</dbReference>
<evidence type="ECO:0000259" key="5">
    <source>
        <dbReference type="PROSITE" id="PS51194"/>
    </source>
</evidence>
<evidence type="ECO:0000313" key="6">
    <source>
        <dbReference type="EMBL" id="KZT43958.1"/>
    </source>
</evidence>
<keyword evidence="1" id="KW-0547">Nucleotide-binding</keyword>
<dbReference type="Pfam" id="PF08839">
    <property type="entry name" value="CDT1"/>
    <property type="match status" value="1"/>
</dbReference>
<dbReference type="InterPro" id="IPR036390">
    <property type="entry name" value="WH_DNA-bd_sf"/>
</dbReference>
<dbReference type="SMART" id="SM00487">
    <property type="entry name" value="DEXDc"/>
    <property type="match status" value="1"/>
</dbReference>
<dbReference type="GO" id="GO:0003676">
    <property type="term" value="F:nucleic acid binding"/>
    <property type="evidence" value="ECO:0007669"/>
    <property type="project" value="InterPro"/>
</dbReference>
<proteinExistence type="predicted"/>
<organism evidence="6 7">
    <name type="scientific">Sistotremastrum suecicum HHB10207 ss-3</name>
    <dbReference type="NCBI Taxonomy" id="1314776"/>
    <lineage>
        <taxon>Eukaryota</taxon>
        <taxon>Fungi</taxon>
        <taxon>Dikarya</taxon>
        <taxon>Basidiomycota</taxon>
        <taxon>Agaricomycotina</taxon>
        <taxon>Agaricomycetes</taxon>
        <taxon>Sistotremastrales</taxon>
        <taxon>Sistotremastraceae</taxon>
        <taxon>Sistotremastrum</taxon>
    </lineage>
</organism>
<keyword evidence="6" id="KW-0378">Hydrolase</keyword>
<feature type="compositionally biased region" description="Basic and acidic residues" evidence="3">
    <location>
        <begin position="12"/>
        <end position="22"/>
    </location>
</feature>
<feature type="compositionally biased region" description="Basic residues" evidence="3">
    <location>
        <begin position="1"/>
        <end position="11"/>
    </location>
</feature>
<dbReference type="PROSITE" id="PS51194">
    <property type="entry name" value="HELICASE_CTER"/>
    <property type="match status" value="1"/>
</dbReference>
<dbReference type="OrthoDB" id="18781at2759"/>
<dbReference type="CDD" id="cd18797">
    <property type="entry name" value="SF2_C_Hrq"/>
    <property type="match status" value="1"/>
</dbReference>
<evidence type="ECO:0000256" key="3">
    <source>
        <dbReference type="SAM" id="MobiDB-lite"/>
    </source>
</evidence>
<dbReference type="PROSITE" id="PS51192">
    <property type="entry name" value="HELICASE_ATP_BIND_1"/>
    <property type="match status" value="1"/>
</dbReference>
<gene>
    <name evidence="6" type="ORF">SISSUDRAFT_1056977</name>
</gene>
<feature type="region of interest" description="Disordered" evidence="3">
    <location>
        <begin position="1"/>
        <end position="49"/>
    </location>
</feature>
<dbReference type="GO" id="GO:0006289">
    <property type="term" value="P:nucleotide-excision repair"/>
    <property type="evidence" value="ECO:0007669"/>
    <property type="project" value="TreeGrafter"/>
</dbReference>
<dbReference type="STRING" id="1314776.A0A166IQ26"/>
<dbReference type="InterPro" id="IPR055227">
    <property type="entry name" value="HRQ1_WHD"/>
</dbReference>
<dbReference type="Pfam" id="PF00271">
    <property type="entry name" value="Helicase_C"/>
    <property type="match status" value="1"/>
</dbReference>
<dbReference type="AlphaFoldDB" id="A0A166IQ26"/>
<feature type="compositionally biased region" description="Polar residues" evidence="3">
    <location>
        <begin position="244"/>
        <end position="253"/>
    </location>
</feature>
<dbReference type="CDD" id="cd17923">
    <property type="entry name" value="DEXHc_Hrq1-like"/>
    <property type="match status" value="1"/>
</dbReference>
<dbReference type="InterPro" id="IPR011545">
    <property type="entry name" value="DEAD/DEAH_box_helicase_dom"/>
</dbReference>
<name>A0A166IQ26_9AGAM</name>
<dbReference type="PANTHER" id="PTHR47957">
    <property type="entry name" value="ATP-DEPENDENT HELICASE HRQ1"/>
    <property type="match status" value="1"/>
</dbReference>
<dbReference type="SUPFAM" id="SSF52540">
    <property type="entry name" value="P-loop containing nucleoside triphosphate hydrolases"/>
    <property type="match status" value="1"/>
</dbReference>
<evidence type="ECO:0000256" key="1">
    <source>
        <dbReference type="ARBA" id="ARBA00022741"/>
    </source>
</evidence>
<dbReference type="GO" id="GO:0036297">
    <property type="term" value="P:interstrand cross-link repair"/>
    <property type="evidence" value="ECO:0007669"/>
    <property type="project" value="TreeGrafter"/>
</dbReference>
<dbReference type="GO" id="GO:0005524">
    <property type="term" value="F:ATP binding"/>
    <property type="evidence" value="ECO:0007669"/>
    <property type="project" value="UniProtKB-KW"/>
</dbReference>
<feature type="domain" description="Helicase C-terminal" evidence="5">
    <location>
        <begin position="541"/>
        <end position="719"/>
    </location>
</feature>
<feature type="region of interest" description="Disordered" evidence="3">
    <location>
        <begin position="244"/>
        <end position="264"/>
    </location>
</feature>
<feature type="domain" description="Helicase ATP-binding" evidence="4">
    <location>
        <begin position="328"/>
        <end position="505"/>
    </location>
</feature>
<evidence type="ECO:0000256" key="2">
    <source>
        <dbReference type="ARBA" id="ARBA00022840"/>
    </source>
</evidence>
<keyword evidence="7" id="KW-1185">Reference proteome</keyword>
<dbReference type="EMBL" id="KV428005">
    <property type="protein sequence ID" value="KZT43958.1"/>
    <property type="molecule type" value="Genomic_DNA"/>
</dbReference>
<dbReference type="PANTHER" id="PTHR47957:SF3">
    <property type="entry name" value="ATP-DEPENDENT HELICASE HRQ1"/>
    <property type="match status" value="1"/>
</dbReference>
<dbReference type="SMART" id="SM00490">
    <property type="entry name" value="HELICc"/>
    <property type="match status" value="1"/>
</dbReference>
<accession>A0A166IQ26</accession>
<dbReference type="InterPro" id="IPR018973">
    <property type="entry name" value="MZB"/>
</dbReference>
<dbReference type="GO" id="GO:0005634">
    <property type="term" value="C:nucleus"/>
    <property type="evidence" value="ECO:0007669"/>
    <property type="project" value="TreeGrafter"/>
</dbReference>
<dbReference type="SMART" id="SM01075">
    <property type="entry name" value="CDT1"/>
    <property type="match status" value="1"/>
</dbReference>
<dbReference type="Pfam" id="PF09369">
    <property type="entry name" value="MZB"/>
    <property type="match status" value="1"/>
</dbReference>